<dbReference type="EMBL" id="JAIWYP010000009">
    <property type="protein sequence ID" value="KAH3778947.1"/>
    <property type="molecule type" value="Genomic_DNA"/>
</dbReference>
<dbReference type="Proteomes" id="UP000828390">
    <property type="component" value="Unassembled WGS sequence"/>
</dbReference>
<reference evidence="2" key="2">
    <citation type="submission" date="2020-11" db="EMBL/GenBank/DDBJ databases">
        <authorList>
            <person name="McCartney M.A."/>
            <person name="Auch B."/>
            <person name="Kono T."/>
            <person name="Mallez S."/>
            <person name="Becker A."/>
            <person name="Gohl D.M."/>
            <person name="Silverstein K.A.T."/>
            <person name="Koren S."/>
            <person name="Bechman K.B."/>
            <person name="Herman A."/>
            <person name="Abrahante J.E."/>
            <person name="Garbe J."/>
        </authorList>
    </citation>
    <scope>NUCLEOTIDE SEQUENCE</scope>
    <source>
        <strain evidence="2">Duluth1</strain>
        <tissue evidence="2">Whole animal</tissue>
    </source>
</reference>
<proteinExistence type="predicted"/>
<accession>A0A9D4EEP2</accession>
<gene>
    <name evidence="2" type="ORF">DPMN_180426</name>
</gene>
<evidence type="ECO:0000256" key="1">
    <source>
        <dbReference type="SAM" id="SignalP"/>
    </source>
</evidence>
<feature type="chain" id="PRO_5038605786" evidence="1">
    <location>
        <begin position="21"/>
        <end position="120"/>
    </location>
</feature>
<keyword evidence="3" id="KW-1185">Reference proteome</keyword>
<comment type="caution">
    <text evidence="2">The sequence shown here is derived from an EMBL/GenBank/DDBJ whole genome shotgun (WGS) entry which is preliminary data.</text>
</comment>
<dbReference type="AlphaFoldDB" id="A0A9D4EEP2"/>
<reference evidence="2" key="1">
    <citation type="journal article" date="2019" name="bioRxiv">
        <title>The Genome of the Zebra Mussel, Dreissena polymorpha: A Resource for Invasive Species Research.</title>
        <authorList>
            <person name="McCartney M.A."/>
            <person name="Auch B."/>
            <person name="Kono T."/>
            <person name="Mallez S."/>
            <person name="Zhang Y."/>
            <person name="Obille A."/>
            <person name="Becker A."/>
            <person name="Abrahante J.E."/>
            <person name="Garbe J."/>
            <person name="Badalamenti J.P."/>
            <person name="Herman A."/>
            <person name="Mangelson H."/>
            <person name="Liachko I."/>
            <person name="Sullivan S."/>
            <person name="Sone E.D."/>
            <person name="Koren S."/>
            <person name="Silverstein K.A.T."/>
            <person name="Beckman K.B."/>
            <person name="Gohl D.M."/>
        </authorList>
    </citation>
    <scope>NUCLEOTIDE SEQUENCE</scope>
    <source>
        <strain evidence="2">Duluth1</strain>
        <tissue evidence="2">Whole animal</tissue>
    </source>
</reference>
<protein>
    <submittedName>
        <fullName evidence="2">Uncharacterized protein</fullName>
    </submittedName>
</protein>
<name>A0A9D4EEP2_DREPO</name>
<organism evidence="2 3">
    <name type="scientific">Dreissena polymorpha</name>
    <name type="common">Zebra mussel</name>
    <name type="synonym">Mytilus polymorpha</name>
    <dbReference type="NCBI Taxonomy" id="45954"/>
    <lineage>
        <taxon>Eukaryota</taxon>
        <taxon>Metazoa</taxon>
        <taxon>Spiralia</taxon>
        <taxon>Lophotrochozoa</taxon>
        <taxon>Mollusca</taxon>
        <taxon>Bivalvia</taxon>
        <taxon>Autobranchia</taxon>
        <taxon>Heteroconchia</taxon>
        <taxon>Euheterodonta</taxon>
        <taxon>Imparidentia</taxon>
        <taxon>Neoheterodontei</taxon>
        <taxon>Myida</taxon>
        <taxon>Dreissenoidea</taxon>
        <taxon>Dreissenidae</taxon>
        <taxon>Dreissena</taxon>
    </lineage>
</organism>
<feature type="signal peptide" evidence="1">
    <location>
        <begin position="1"/>
        <end position="20"/>
    </location>
</feature>
<keyword evidence="1" id="KW-0732">Signal</keyword>
<evidence type="ECO:0000313" key="2">
    <source>
        <dbReference type="EMBL" id="KAH3778947.1"/>
    </source>
</evidence>
<evidence type="ECO:0000313" key="3">
    <source>
        <dbReference type="Proteomes" id="UP000828390"/>
    </source>
</evidence>
<sequence>MKISIWVVFGILHGCCSVHADCPLCMHVAYKVTNVPPGWIQTLREGLSFVEKLNTCARNEMLTPKCTQGYVCSGYYFLYTAKGLKNVNPDIEMSLEMITRGCESPHTNIGCSPLQGTINS</sequence>